<dbReference type="EMBL" id="JBEUOH010000006">
    <property type="protein sequence ID" value="KAL0893424.1"/>
    <property type="molecule type" value="Genomic_DNA"/>
</dbReference>
<sequence>MPKRKSNDSDSDDYILRKIKKLERKLLKRKRKRSSSLSSVDSNQAVSLQEEPAIPLDDNILEMLGENPSKNKKFGPPIQAELAVRWEHIATTGLSKDIKKELLEKYFLPENCIKIGAPSLNPEVKAALSDTLVKKDKVIQTKQNQQAISISCISQALTKIFASETKDAEIIKLLIDGVRLLCDYQHTETMSRRSFVTSTIKKDIKDHLYATEIDNFLFGEKLAETLKSAKAISKSAAEMKTISQQKTANFSQAKFNQPRPLNGKPPLPLTRQPGAGRGSAPATHQPRRYQAHPPPPPPPTARHQPPQQAPPQRSRARTQTRR</sequence>
<dbReference type="PANTHER" id="PTHR34239:SF2">
    <property type="entry name" value="TRANSPOSABLE ELEMENT P TRANSPOSASE_THAP9 CONSERVED DOMAIN-CONTAINING PROTEIN"/>
    <property type="match status" value="1"/>
</dbReference>
<gene>
    <name evidence="2" type="ORF">ABMA27_015009</name>
</gene>
<evidence type="ECO:0000256" key="1">
    <source>
        <dbReference type="SAM" id="MobiDB-lite"/>
    </source>
</evidence>
<reference evidence="2 3" key="1">
    <citation type="submission" date="2024-06" db="EMBL/GenBank/DDBJ databases">
        <title>A chromosome-level genome assembly of beet webworm, Loxostege sticticalis.</title>
        <authorList>
            <person name="Zhang Y."/>
        </authorList>
    </citation>
    <scope>NUCLEOTIDE SEQUENCE [LARGE SCALE GENOMIC DNA]</scope>
    <source>
        <strain evidence="2">AQ026</strain>
        <tissue evidence="2">Whole body</tissue>
    </source>
</reference>
<protein>
    <submittedName>
        <fullName evidence="2">Uncharacterized protein</fullName>
    </submittedName>
</protein>
<evidence type="ECO:0000313" key="3">
    <source>
        <dbReference type="Proteomes" id="UP001549920"/>
    </source>
</evidence>
<feature type="region of interest" description="Disordered" evidence="1">
    <location>
        <begin position="250"/>
        <end position="322"/>
    </location>
</feature>
<evidence type="ECO:0000313" key="2">
    <source>
        <dbReference type="EMBL" id="KAL0893424.1"/>
    </source>
</evidence>
<accession>A0ABR3IAY7</accession>
<comment type="caution">
    <text evidence="2">The sequence shown here is derived from an EMBL/GenBank/DDBJ whole genome shotgun (WGS) entry which is preliminary data.</text>
</comment>
<keyword evidence="3" id="KW-1185">Reference proteome</keyword>
<proteinExistence type="predicted"/>
<dbReference type="PANTHER" id="PTHR34239">
    <property type="entry name" value="APPLE DOMAIN-CONTAINING PROTEIN"/>
    <property type="match status" value="1"/>
</dbReference>
<name>A0ABR3IAY7_LOXSC</name>
<dbReference type="Proteomes" id="UP001549920">
    <property type="component" value="Unassembled WGS sequence"/>
</dbReference>
<feature type="compositionally biased region" description="Low complexity" evidence="1">
    <location>
        <begin position="301"/>
        <end position="313"/>
    </location>
</feature>
<organism evidence="2 3">
    <name type="scientific">Loxostege sticticalis</name>
    <name type="common">Beet webworm moth</name>
    <dbReference type="NCBI Taxonomy" id="481309"/>
    <lineage>
        <taxon>Eukaryota</taxon>
        <taxon>Metazoa</taxon>
        <taxon>Ecdysozoa</taxon>
        <taxon>Arthropoda</taxon>
        <taxon>Hexapoda</taxon>
        <taxon>Insecta</taxon>
        <taxon>Pterygota</taxon>
        <taxon>Neoptera</taxon>
        <taxon>Endopterygota</taxon>
        <taxon>Lepidoptera</taxon>
        <taxon>Glossata</taxon>
        <taxon>Ditrysia</taxon>
        <taxon>Pyraloidea</taxon>
        <taxon>Crambidae</taxon>
        <taxon>Pyraustinae</taxon>
        <taxon>Loxostege</taxon>
    </lineage>
</organism>